<organism evidence="1">
    <name type="scientific">Anguilla anguilla</name>
    <name type="common">European freshwater eel</name>
    <name type="synonym">Muraena anguilla</name>
    <dbReference type="NCBI Taxonomy" id="7936"/>
    <lineage>
        <taxon>Eukaryota</taxon>
        <taxon>Metazoa</taxon>
        <taxon>Chordata</taxon>
        <taxon>Craniata</taxon>
        <taxon>Vertebrata</taxon>
        <taxon>Euteleostomi</taxon>
        <taxon>Actinopterygii</taxon>
        <taxon>Neopterygii</taxon>
        <taxon>Teleostei</taxon>
        <taxon>Anguilliformes</taxon>
        <taxon>Anguillidae</taxon>
        <taxon>Anguilla</taxon>
    </lineage>
</organism>
<name>A0A0E9XHR6_ANGAN</name>
<accession>A0A0E9XHR6</accession>
<evidence type="ECO:0000313" key="1">
    <source>
        <dbReference type="EMBL" id="JAI02258.1"/>
    </source>
</evidence>
<reference evidence="1" key="2">
    <citation type="journal article" date="2015" name="Fish Shellfish Immunol.">
        <title>Early steps in the European eel (Anguilla anguilla)-Vibrio vulnificus interaction in the gills: Role of the RtxA13 toxin.</title>
        <authorList>
            <person name="Callol A."/>
            <person name="Pajuelo D."/>
            <person name="Ebbesson L."/>
            <person name="Teles M."/>
            <person name="MacKenzie S."/>
            <person name="Amaro C."/>
        </authorList>
    </citation>
    <scope>NUCLEOTIDE SEQUENCE</scope>
</reference>
<sequence>MSTTVPAVSISRTVTDKNKLNLEERLIVLRLKCLHINRYQLFKTCICKHYFYPSNLFYSSKPQCLGNYKTIKCP</sequence>
<proteinExistence type="predicted"/>
<reference evidence="1" key="1">
    <citation type="submission" date="2014-11" db="EMBL/GenBank/DDBJ databases">
        <authorList>
            <person name="Amaro Gonzalez C."/>
        </authorList>
    </citation>
    <scope>NUCLEOTIDE SEQUENCE</scope>
</reference>
<dbReference type="EMBL" id="GBXM01006320">
    <property type="protein sequence ID" value="JAI02258.1"/>
    <property type="molecule type" value="Transcribed_RNA"/>
</dbReference>
<dbReference type="AlphaFoldDB" id="A0A0E9XHR6"/>
<protein>
    <submittedName>
        <fullName evidence="1">Uncharacterized protein</fullName>
    </submittedName>
</protein>